<reference evidence="2 3" key="1">
    <citation type="journal article" date="2019" name="Int. J. Syst. Evol. Microbiol.">
        <title>The Global Catalogue of Microorganisms (GCM) 10K type strain sequencing project: providing services to taxonomists for standard genome sequencing and annotation.</title>
        <authorList>
            <consortium name="The Broad Institute Genomics Platform"/>
            <consortium name="The Broad Institute Genome Sequencing Center for Infectious Disease"/>
            <person name="Wu L."/>
            <person name="Ma J."/>
        </authorList>
    </citation>
    <scope>NUCLEOTIDE SEQUENCE [LARGE SCALE GENOMIC DNA]</scope>
    <source>
        <strain evidence="2 3">JCM 16117</strain>
    </source>
</reference>
<sequence>MVSIPWSPSYPVVTPHLDLRPHRHDDLDDLVRYHSDPEVVRYIPWPVRTRAQVAEALAARVRQGIVGEEGEWLVLAVELREQRRVIGEVLLKYDSATDARGELGYAFASDVHGQGYATEAAGAMLRLAFGEFGLHRVIARLDARNGDSARLLTRLGFRQEAHFVRDEYFKGEWTDTLVFAMLAEEWEATHIPGPLSQPKL</sequence>
<dbReference type="Proteomes" id="UP001500929">
    <property type="component" value="Unassembled WGS sequence"/>
</dbReference>
<comment type="caution">
    <text evidence="2">The sequence shown here is derived from an EMBL/GenBank/DDBJ whole genome shotgun (WGS) entry which is preliminary data.</text>
</comment>
<dbReference type="SUPFAM" id="SSF55729">
    <property type="entry name" value="Acyl-CoA N-acyltransferases (Nat)"/>
    <property type="match status" value="1"/>
</dbReference>
<dbReference type="Gene3D" id="3.40.630.30">
    <property type="match status" value="1"/>
</dbReference>
<dbReference type="InterPro" id="IPR000182">
    <property type="entry name" value="GNAT_dom"/>
</dbReference>
<proteinExistence type="predicted"/>
<accession>A0ABN3DB53</accession>
<evidence type="ECO:0000313" key="3">
    <source>
        <dbReference type="Proteomes" id="UP001500929"/>
    </source>
</evidence>
<keyword evidence="3" id="KW-1185">Reference proteome</keyword>
<protein>
    <submittedName>
        <fullName evidence="2">GNAT family protein</fullName>
    </submittedName>
</protein>
<dbReference type="RefSeq" id="WP_259478312.1">
    <property type="nucleotide sequence ID" value="NZ_BAAAQY010000002.1"/>
</dbReference>
<dbReference type="InterPro" id="IPR016181">
    <property type="entry name" value="Acyl_CoA_acyltransferase"/>
</dbReference>
<dbReference type="InterPro" id="IPR051531">
    <property type="entry name" value="N-acetyltransferase"/>
</dbReference>
<organism evidence="2 3">
    <name type="scientific">Herbiconiux moechotypicola</name>
    <dbReference type="NCBI Taxonomy" id="637393"/>
    <lineage>
        <taxon>Bacteria</taxon>
        <taxon>Bacillati</taxon>
        <taxon>Actinomycetota</taxon>
        <taxon>Actinomycetes</taxon>
        <taxon>Micrococcales</taxon>
        <taxon>Microbacteriaceae</taxon>
        <taxon>Herbiconiux</taxon>
    </lineage>
</organism>
<dbReference type="PANTHER" id="PTHR43792:SF1">
    <property type="entry name" value="N-ACETYLTRANSFERASE DOMAIN-CONTAINING PROTEIN"/>
    <property type="match status" value="1"/>
</dbReference>
<dbReference type="PANTHER" id="PTHR43792">
    <property type="entry name" value="GNAT FAMILY, PUTATIVE (AFU_ORTHOLOGUE AFUA_3G00765)-RELATED-RELATED"/>
    <property type="match status" value="1"/>
</dbReference>
<evidence type="ECO:0000259" key="1">
    <source>
        <dbReference type="PROSITE" id="PS51186"/>
    </source>
</evidence>
<dbReference type="EMBL" id="BAAAQY010000002">
    <property type="protein sequence ID" value="GAA2226089.1"/>
    <property type="molecule type" value="Genomic_DNA"/>
</dbReference>
<name>A0ABN3DB53_9MICO</name>
<dbReference type="PROSITE" id="PS51186">
    <property type="entry name" value="GNAT"/>
    <property type="match status" value="1"/>
</dbReference>
<feature type="domain" description="N-acetyltransferase" evidence="1">
    <location>
        <begin position="17"/>
        <end position="184"/>
    </location>
</feature>
<dbReference type="Pfam" id="PF13302">
    <property type="entry name" value="Acetyltransf_3"/>
    <property type="match status" value="1"/>
</dbReference>
<evidence type="ECO:0000313" key="2">
    <source>
        <dbReference type="EMBL" id="GAA2226089.1"/>
    </source>
</evidence>
<gene>
    <name evidence="2" type="ORF">GCM10009851_07450</name>
</gene>